<feature type="signal peptide" evidence="1">
    <location>
        <begin position="1"/>
        <end position="21"/>
    </location>
</feature>
<dbReference type="OrthoDB" id="6163224at2"/>
<accession>A0A1G8YWH2</accession>
<organism evidence="2 3">
    <name type="scientific">Billgrantia gudaonensis</name>
    <dbReference type="NCBI Taxonomy" id="376427"/>
    <lineage>
        <taxon>Bacteria</taxon>
        <taxon>Pseudomonadati</taxon>
        <taxon>Pseudomonadota</taxon>
        <taxon>Gammaproteobacteria</taxon>
        <taxon>Oceanospirillales</taxon>
        <taxon>Halomonadaceae</taxon>
        <taxon>Billgrantia</taxon>
    </lineage>
</organism>
<keyword evidence="1" id="KW-0732">Signal</keyword>
<reference evidence="2 3" key="1">
    <citation type="submission" date="2016-10" db="EMBL/GenBank/DDBJ databases">
        <authorList>
            <person name="de Groot N.N."/>
        </authorList>
    </citation>
    <scope>NUCLEOTIDE SEQUENCE [LARGE SCALE GENOMIC DNA]</scope>
    <source>
        <strain evidence="2 3">CGMCC 1.6133</strain>
    </source>
</reference>
<dbReference type="EMBL" id="FNES01000011">
    <property type="protein sequence ID" value="SDK07199.1"/>
    <property type="molecule type" value="Genomic_DNA"/>
</dbReference>
<dbReference type="Proteomes" id="UP000198525">
    <property type="component" value="Unassembled WGS sequence"/>
</dbReference>
<protein>
    <submittedName>
        <fullName evidence="2">Uncharacterized protein</fullName>
    </submittedName>
</protein>
<dbReference type="AlphaFoldDB" id="A0A1G8YWH2"/>
<evidence type="ECO:0000313" key="2">
    <source>
        <dbReference type="EMBL" id="SDK07199.1"/>
    </source>
</evidence>
<dbReference type="RefSeq" id="WP_089686926.1">
    <property type="nucleotide sequence ID" value="NZ_FNES01000011.1"/>
</dbReference>
<keyword evidence="3" id="KW-1185">Reference proteome</keyword>
<evidence type="ECO:0000256" key="1">
    <source>
        <dbReference type="SAM" id="SignalP"/>
    </source>
</evidence>
<gene>
    <name evidence="2" type="ORF">SAMN04487954_11125</name>
</gene>
<feature type="chain" id="PRO_5011546420" evidence="1">
    <location>
        <begin position="22"/>
        <end position="137"/>
    </location>
</feature>
<sequence length="137" mass="14530">MKIKFAFAAAIISLVATPAFASFGHTESQGKQLSEGVTPGGILTSGFPHEYALSLNESSEVKIASDHFPGSSSLTLGMKAKLMNDSGKTIAEVDSFNGDFTIDEKLEKGEYRLMVSGDSGGLGDSDIHQYSLHVDIQ</sequence>
<name>A0A1G8YWH2_9GAMM</name>
<proteinExistence type="predicted"/>
<evidence type="ECO:0000313" key="3">
    <source>
        <dbReference type="Proteomes" id="UP000198525"/>
    </source>
</evidence>